<evidence type="ECO:0000313" key="2">
    <source>
        <dbReference type="EMBL" id="KAF9069449.1"/>
    </source>
</evidence>
<dbReference type="Proteomes" id="UP000772434">
    <property type="component" value="Unassembled WGS sequence"/>
</dbReference>
<evidence type="ECO:0000256" key="1">
    <source>
        <dbReference type="SAM" id="MobiDB-lite"/>
    </source>
</evidence>
<feature type="region of interest" description="Disordered" evidence="1">
    <location>
        <begin position="119"/>
        <end position="145"/>
    </location>
</feature>
<name>A0A9P5PP03_9AGAR</name>
<reference evidence="2" key="1">
    <citation type="submission" date="2020-11" db="EMBL/GenBank/DDBJ databases">
        <authorList>
            <consortium name="DOE Joint Genome Institute"/>
            <person name="Ahrendt S."/>
            <person name="Riley R."/>
            <person name="Andreopoulos W."/>
            <person name="Labutti K."/>
            <person name="Pangilinan J."/>
            <person name="Ruiz-Duenas F.J."/>
            <person name="Barrasa J.M."/>
            <person name="Sanchez-Garcia M."/>
            <person name="Camarero S."/>
            <person name="Miyauchi S."/>
            <person name="Serrano A."/>
            <person name="Linde D."/>
            <person name="Babiker R."/>
            <person name="Drula E."/>
            <person name="Ayuso-Fernandez I."/>
            <person name="Pacheco R."/>
            <person name="Padilla G."/>
            <person name="Ferreira P."/>
            <person name="Barriuso J."/>
            <person name="Kellner H."/>
            <person name="Castanera R."/>
            <person name="Alfaro M."/>
            <person name="Ramirez L."/>
            <person name="Pisabarro A.G."/>
            <person name="Kuo A."/>
            <person name="Tritt A."/>
            <person name="Lipzen A."/>
            <person name="He G."/>
            <person name="Yan M."/>
            <person name="Ng V."/>
            <person name="Cullen D."/>
            <person name="Martin F."/>
            <person name="Rosso M.-N."/>
            <person name="Henrissat B."/>
            <person name="Hibbett D."/>
            <person name="Martinez A.T."/>
            <person name="Grigoriev I.V."/>
        </authorList>
    </citation>
    <scope>NUCLEOTIDE SEQUENCE</scope>
    <source>
        <strain evidence="2">AH 40177</strain>
    </source>
</reference>
<comment type="caution">
    <text evidence="2">The sequence shown here is derived from an EMBL/GenBank/DDBJ whole genome shotgun (WGS) entry which is preliminary data.</text>
</comment>
<proteinExistence type="predicted"/>
<gene>
    <name evidence="2" type="ORF">BDP27DRAFT_1363294</name>
</gene>
<dbReference type="EMBL" id="JADNRY010000050">
    <property type="protein sequence ID" value="KAF9069449.1"/>
    <property type="molecule type" value="Genomic_DNA"/>
</dbReference>
<keyword evidence="3" id="KW-1185">Reference proteome</keyword>
<accession>A0A9P5PP03</accession>
<sequence length="195" mass="22647">MLETSHDPWPIFASRFDYCFLMQTTWFQIEMARESDWKDSDLTKELESAMESQVSVHSLHIINNLSATLWTYRERIYRQLHDLAHLEDRAQWVINSRLGENRNEATPAQWNFRAESASRFSGSERSSPPLPGTPPNDIMDTSDDSDGGYTYSSSRVLAILLLPTPIHRRRLVMEFIQLVRLAPVRVSALLMDRLY</sequence>
<dbReference type="AlphaFoldDB" id="A0A9P5PP03"/>
<protein>
    <submittedName>
        <fullName evidence="2">Uncharacterized protein</fullName>
    </submittedName>
</protein>
<evidence type="ECO:0000313" key="3">
    <source>
        <dbReference type="Proteomes" id="UP000772434"/>
    </source>
</evidence>
<organism evidence="2 3">
    <name type="scientific">Rhodocollybia butyracea</name>
    <dbReference type="NCBI Taxonomy" id="206335"/>
    <lineage>
        <taxon>Eukaryota</taxon>
        <taxon>Fungi</taxon>
        <taxon>Dikarya</taxon>
        <taxon>Basidiomycota</taxon>
        <taxon>Agaricomycotina</taxon>
        <taxon>Agaricomycetes</taxon>
        <taxon>Agaricomycetidae</taxon>
        <taxon>Agaricales</taxon>
        <taxon>Marasmiineae</taxon>
        <taxon>Omphalotaceae</taxon>
        <taxon>Rhodocollybia</taxon>
    </lineage>
</organism>